<feature type="domain" description="SP-0191-like C-terminal" evidence="1">
    <location>
        <begin position="58"/>
        <end position="188"/>
    </location>
</feature>
<name>E6IZE0_STRAP</name>
<dbReference type="InterPro" id="IPR036699">
    <property type="entry name" value="YehR-like_sf"/>
</dbReference>
<dbReference type="eggNOG" id="ENOG503041N">
    <property type="taxonomic scope" value="Bacteria"/>
</dbReference>
<sequence>MVYYSYKALKYKEDIFMRKSVVLLGASLLLLTACGQKSGQNQSGDSKTGSSVVKKDSVVTKSFQQKQTVQGIEQTLTQTISYEGKTFKKFVINLEQILPENMKSALAGQDLESTKPYLISAFEKAAGLDKFKSLGGVDIKTDITKDYIIKVAINIDMSKINLDEASKLDTYGSMFSTIKNLTPKQYIESVKAAGAKEVANP</sequence>
<dbReference type="SUPFAM" id="SSF160704">
    <property type="entry name" value="YehR-like"/>
    <property type="match status" value="1"/>
</dbReference>
<dbReference type="InterPro" id="IPR047840">
    <property type="entry name" value="SP_0191-like"/>
</dbReference>
<protein>
    <recommendedName>
        <fullName evidence="1">SP-0191-like C-terminal domain-containing protein</fullName>
    </recommendedName>
</protein>
<dbReference type="EMBL" id="AECT01000004">
    <property type="protein sequence ID" value="EFU23029.1"/>
    <property type="molecule type" value="Genomic_DNA"/>
</dbReference>
<dbReference type="AlphaFoldDB" id="E6IZE0"/>
<evidence type="ECO:0000313" key="3">
    <source>
        <dbReference type="Proteomes" id="UP000002973"/>
    </source>
</evidence>
<proteinExistence type="predicted"/>
<accession>E6IZE0</accession>
<gene>
    <name evidence="2" type="ORF">HMPREF0813_00271</name>
</gene>
<dbReference type="NCBIfam" id="NF041193">
    <property type="entry name" value="lipo_SP0191"/>
    <property type="match status" value="1"/>
</dbReference>
<evidence type="ECO:0000313" key="2">
    <source>
        <dbReference type="EMBL" id="EFU23029.1"/>
    </source>
</evidence>
<comment type="caution">
    <text evidence="2">The sequence shown here is derived from an EMBL/GenBank/DDBJ whole genome shotgun (WGS) entry which is preliminary data.</text>
</comment>
<dbReference type="PROSITE" id="PS51257">
    <property type="entry name" value="PROKAR_LIPOPROTEIN"/>
    <property type="match status" value="1"/>
</dbReference>
<dbReference type="Pfam" id="PF21642">
    <property type="entry name" value="SP_0191-like"/>
    <property type="match status" value="1"/>
</dbReference>
<dbReference type="Proteomes" id="UP000002973">
    <property type="component" value="Unassembled WGS sequence"/>
</dbReference>
<dbReference type="InterPro" id="IPR048787">
    <property type="entry name" value="SP_0191-like_C"/>
</dbReference>
<organism evidence="2 3">
    <name type="scientific">Streptococcus anginosus F0211</name>
    <dbReference type="NCBI Taxonomy" id="706437"/>
    <lineage>
        <taxon>Bacteria</taxon>
        <taxon>Bacillati</taxon>
        <taxon>Bacillota</taxon>
        <taxon>Bacilli</taxon>
        <taxon>Lactobacillales</taxon>
        <taxon>Streptococcaceae</taxon>
        <taxon>Streptococcus</taxon>
        <taxon>Streptococcus anginosus group</taxon>
    </lineage>
</organism>
<evidence type="ECO:0000259" key="1">
    <source>
        <dbReference type="Pfam" id="PF21642"/>
    </source>
</evidence>
<reference evidence="2 3" key="1">
    <citation type="submission" date="2010-11" db="EMBL/GenBank/DDBJ databases">
        <authorList>
            <person name="Weinstock G."/>
            <person name="Sodergren E."/>
            <person name="Clifton S."/>
            <person name="Fulton L."/>
            <person name="Fulton B."/>
            <person name="Courtney L."/>
            <person name="Fronick C."/>
            <person name="Harrison M."/>
            <person name="Strong C."/>
            <person name="Farmer C."/>
            <person name="Delahaunty K."/>
            <person name="Markovic C."/>
            <person name="Hall O."/>
            <person name="Minx P."/>
            <person name="Tomlinson C."/>
            <person name="Mitreva M."/>
            <person name="Hou S."/>
            <person name="Chen J."/>
            <person name="Wollam A."/>
            <person name="Pepin K.H."/>
            <person name="Johnson M."/>
            <person name="Bhonagiri V."/>
            <person name="Zhang X."/>
            <person name="Suruliraj S."/>
            <person name="Warren W."/>
            <person name="Chinwalla A."/>
            <person name="Mardis E.R."/>
            <person name="Wilson R.K."/>
        </authorList>
    </citation>
    <scope>NUCLEOTIDE SEQUENCE [LARGE SCALE GENOMIC DNA]</scope>
    <source>
        <strain evidence="2 3">F0211</strain>
    </source>
</reference>